<evidence type="ECO:0000259" key="1">
    <source>
        <dbReference type="Pfam" id="PF18962"/>
    </source>
</evidence>
<accession>A0ABT9BB70</accession>
<organism evidence="2 3">
    <name type="scientific">Hymenobacter aranciens</name>
    <dbReference type="NCBI Taxonomy" id="3063996"/>
    <lineage>
        <taxon>Bacteria</taxon>
        <taxon>Pseudomonadati</taxon>
        <taxon>Bacteroidota</taxon>
        <taxon>Cytophagia</taxon>
        <taxon>Cytophagales</taxon>
        <taxon>Hymenobacteraceae</taxon>
        <taxon>Hymenobacter</taxon>
    </lineage>
</organism>
<dbReference type="RefSeq" id="WP_305005585.1">
    <property type="nucleotide sequence ID" value="NZ_JAUQSY010000003.1"/>
</dbReference>
<feature type="domain" description="Secretion system C-terminal sorting" evidence="1">
    <location>
        <begin position="599"/>
        <end position="669"/>
    </location>
</feature>
<evidence type="ECO:0000313" key="2">
    <source>
        <dbReference type="EMBL" id="MDO7874272.1"/>
    </source>
</evidence>
<dbReference type="NCBIfam" id="TIGR04183">
    <property type="entry name" value="Por_Secre_tail"/>
    <property type="match status" value="1"/>
</dbReference>
<gene>
    <name evidence="2" type="ORF">Q5H93_05970</name>
</gene>
<proteinExistence type="predicted"/>
<dbReference type="Proteomes" id="UP001176429">
    <property type="component" value="Unassembled WGS sequence"/>
</dbReference>
<dbReference type="EMBL" id="JAUQSY010000003">
    <property type="protein sequence ID" value="MDO7874272.1"/>
    <property type="molecule type" value="Genomic_DNA"/>
</dbReference>
<dbReference type="InterPro" id="IPR026444">
    <property type="entry name" value="Secre_tail"/>
</dbReference>
<protein>
    <submittedName>
        <fullName evidence="2">T9SS type A sorting domain-containing protein</fullName>
    </submittedName>
</protein>
<evidence type="ECO:0000313" key="3">
    <source>
        <dbReference type="Proteomes" id="UP001176429"/>
    </source>
</evidence>
<sequence>MKPLLTFRTRLLMAALSLFPLLGRAQVQDLVVSTTQSMPGGTYNNVTITGTGILGLTSALTVNGTLTIEAGGRLSPNCNDILGPGNFDLQGNGALDICSVDGISQTGPTGSVLVTGTRSYSDDANYIYTGTTPGQVTGNGMPATVRSLQNFNTDGLAVTTDLNLATNVNVRQLVRVVSGTLNMNGRTLRLMSGNGGTALIVNTSGGTILGNVTVERAITAGPNTGAGYRHYAAPVGGQTLDNMATTGFAPVYNAAYNTSATPQQVLPFPTVYSYNQARVGTPGVTPSGFDQGWVSGASGEAMTAGKGFTVHIAPGSKVEWTGVPNNGNYDVTGLMMGANAESGWQFLGNPYPAPLNWGTLASRNGALVNVGDAMYVYETTGNYVGNYRSYVNGVGNPTIALGQGFFVRSTGSNGSVGFTNVDRVQLFDPVDGAFQRPAAETRPLVRLTLAETAGFMKDDIVVYEQAGAPAGFGPKFDALKRRNPDNLNVQWQLGADSYSIKGLSAFGSPTTTQVLPMAITLPAAGSYVLRVAELLNLPAGLTAYLYDAQSNTRTALTATSAYPFASASTTVNGRFSLELNPAGAPLANATAQQAALLQVYPNPARGSFHLTLPVSAKASQLQLLNTMGQPVMSRALVATDSDVDVQSLAAGVYTLRLNMDGATVSRKVVLQ</sequence>
<reference evidence="2" key="1">
    <citation type="submission" date="2023-07" db="EMBL/GenBank/DDBJ databases">
        <authorList>
            <person name="Kim M.K."/>
        </authorList>
    </citation>
    <scope>NUCLEOTIDE SEQUENCE</scope>
    <source>
        <strain evidence="2">ASUV-10-1</strain>
    </source>
</reference>
<keyword evidence="3" id="KW-1185">Reference proteome</keyword>
<name>A0ABT9BB70_9BACT</name>
<comment type="caution">
    <text evidence="2">The sequence shown here is derived from an EMBL/GenBank/DDBJ whole genome shotgun (WGS) entry which is preliminary data.</text>
</comment>
<dbReference type="Pfam" id="PF18962">
    <property type="entry name" value="Por_Secre_tail"/>
    <property type="match status" value="1"/>
</dbReference>